<keyword evidence="2" id="KW-1185">Reference proteome</keyword>
<feature type="signal peptide" evidence="1">
    <location>
        <begin position="1"/>
        <end position="16"/>
    </location>
</feature>
<feature type="chain" id="PRO_5009311819" evidence="1">
    <location>
        <begin position="17"/>
        <end position="89"/>
    </location>
</feature>
<organism evidence="2 3">
    <name type="scientific">Steinernema glaseri</name>
    <dbReference type="NCBI Taxonomy" id="37863"/>
    <lineage>
        <taxon>Eukaryota</taxon>
        <taxon>Metazoa</taxon>
        <taxon>Ecdysozoa</taxon>
        <taxon>Nematoda</taxon>
        <taxon>Chromadorea</taxon>
        <taxon>Rhabditida</taxon>
        <taxon>Tylenchina</taxon>
        <taxon>Panagrolaimomorpha</taxon>
        <taxon>Strongyloidoidea</taxon>
        <taxon>Steinernematidae</taxon>
        <taxon>Steinernema</taxon>
    </lineage>
</organism>
<evidence type="ECO:0000313" key="3">
    <source>
        <dbReference type="WBParaSite" id="L893_g13338.t1"/>
    </source>
</evidence>
<dbReference type="Proteomes" id="UP000095287">
    <property type="component" value="Unplaced"/>
</dbReference>
<reference evidence="3" key="1">
    <citation type="submission" date="2016-11" db="UniProtKB">
        <authorList>
            <consortium name="WormBaseParasite"/>
        </authorList>
    </citation>
    <scope>IDENTIFICATION</scope>
</reference>
<sequence length="89" mass="9911">MLLLLFIFGGVCVPDATNKALSVSSMNPWFFESVNRTLPMSEKGPLVVDSFIPVSNEMRQKLQKSKDTKNVQRSSANIADNYNKLFANA</sequence>
<proteinExistence type="predicted"/>
<accession>A0A1I7Y7S8</accession>
<dbReference type="WBParaSite" id="L893_g13338.t1">
    <property type="protein sequence ID" value="L893_g13338.t1"/>
    <property type="gene ID" value="L893_g13338"/>
</dbReference>
<keyword evidence="1" id="KW-0732">Signal</keyword>
<evidence type="ECO:0000256" key="1">
    <source>
        <dbReference type="SAM" id="SignalP"/>
    </source>
</evidence>
<evidence type="ECO:0000313" key="2">
    <source>
        <dbReference type="Proteomes" id="UP000095287"/>
    </source>
</evidence>
<protein>
    <submittedName>
        <fullName evidence="3">Secreted protein</fullName>
    </submittedName>
</protein>
<dbReference type="AlphaFoldDB" id="A0A1I7Y7S8"/>
<name>A0A1I7Y7S8_9BILA</name>